<gene>
    <name evidence="1" type="ordered locus">LLO_1726</name>
</gene>
<evidence type="ECO:0000313" key="2">
    <source>
        <dbReference type="Proteomes" id="UP000001060"/>
    </source>
</evidence>
<dbReference type="OrthoDB" id="6382212at2"/>
<dbReference type="AlphaFoldDB" id="D3HT61"/>
<dbReference type="HOGENOM" id="CLU_2117960_0_0_6"/>
<dbReference type="eggNOG" id="ENOG5031I5K">
    <property type="taxonomic scope" value="Bacteria"/>
</dbReference>
<organism evidence="1 2">
    <name type="scientific">Legionella longbeachae serogroup 1 (strain NSW150)</name>
    <dbReference type="NCBI Taxonomy" id="661367"/>
    <lineage>
        <taxon>Bacteria</taxon>
        <taxon>Pseudomonadati</taxon>
        <taxon>Pseudomonadota</taxon>
        <taxon>Gammaproteobacteria</taxon>
        <taxon>Legionellales</taxon>
        <taxon>Legionellaceae</taxon>
        <taxon>Legionella</taxon>
    </lineage>
</organism>
<dbReference type="GeneID" id="40925946"/>
<dbReference type="KEGG" id="llo:LLO_1726"/>
<protein>
    <submittedName>
        <fullName evidence="1">Putative transposase, truncated</fullName>
    </submittedName>
</protein>
<proteinExistence type="predicted"/>
<evidence type="ECO:0000313" key="1">
    <source>
        <dbReference type="EMBL" id="CBJ12103.1"/>
    </source>
</evidence>
<sequence>MRLNYQIVISVLLSRYRRISTFINSTQPAKNPHSRLYIRLNSAPDKEEELRFWKQENNYQRRSLVETNRSRINFIFGDQMSVRTPENPLTDLVIRCRIINKMNKPGLPKSAAVF</sequence>
<name>D3HT61_LEGLN</name>
<dbReference type="EMBL" id="FN650140">
    <property type="protein sequence ID" value="CBJ12103.1"/>
    <property type="molecule type" value="Genomic_DNA"/>
</dbReference>
<accession>D3HT61</accession>
<reference evidence="1 2" key="1">
    <citation type="journal article" date="2010" name="PLoS Genet.">
        <title>Analysis of the Legionella longbeachae genome and transcriptome uncovers unique strategies to cause Legionnaires' disease.</title>
        <authorList>
            <person name="Cazalet C."/>
            <person name="Gomez-Valero L."/>
            <person name="Rusniok C."/>
            <person name="Lomma M."/>
            <person name="Dervins-Ravault D."/>
            <person name="Newton H."/>
            <person name="Sansom F."/>
            <person name="Jarraud S."/>
            <person name="Zidane N."/>
            <person name="Ma L."/>
            <person name="Bouchier C."/>
            <person name="Etienne J."/>
            <person name="Hartland E."/>
            <person name="Buchrieser C."/>
        </authorList>
    </citation>
    <scope>NUCLEOTIDE SEQUENCE [LARGE SCALE GENOMIC DNA]</scope>
    <source>
        <strain evidence="1 2">NSW150</strain>
    </source>
</reference>
<dbReference type="Proteomes" id="UP000001060">
    <property type="component" value="Chromosome"/>
</dbReference>
<dbReference type="RefSeq" id="WP_012979125.1">
    <property type="nucleotide sequence ID" value="NC_013861.1"/>
</dbReference>
<keyword evidence="2" id="KW-1185">Reference proteome</keyword>